<keyword evidence="1" id="KW-0175">Coiled coil</keyword>
<keyword evidence="3" id="KW-1185">Reference proteome</keyword>
<evidence type="ECO:0000313" key="2">
    <source>
        <dbReference type="EMBL" id="TYK32398.1"/>
    </source>
</evidence>
<dbReference type="AlphaFoldDB" id="A0A5D3E9A4"/>
<sequence>MTRLEQLISWLGDRQRSFADGVALFEALAKEQMKERYSAYFAGAPENPHAFDPHFTQLVNSLSKIAQEAKQAPSLYPLAQEEVVVMKTMTDEDRQSAIREKETGLKELAELVSELHERIDSLESDSEDHSDELYSLQNQLDEKMSEMASLREEISALGAPGVKIVTEESLTPALRKYYNRIKEIAPLYASLHNDVANPDIPMEERQALAEQLCKLDDERRDLWGKIDAWAEGKGTLELEAERPVFSENTVVRGIEIARRMKRLKENIANSKASAERAEKDGKKTVYANAVARVEKYEAELAELEKEISVQANAAG</sequence>
<dbReference type="RefSeq" id="WP_148730782.1">
    <property type="nucleotide sequence ID" value="NZ_VKLW01000031.1"/>
</dbReference>
<proteinExistence type="predicted"/>
<name>A0A5D3E9A4_9BACE</name>
<feature type="coiled-coil region" evidence="1">
    <location>
        <begin position="98"/>
        <end position="153"/>
    </location>
</feature>
<comment type="caution">
    <text evidence="2">The sequence shown here is derived from an EMBL/GenBank/DDBJ whole genome shotgun (WGS) entry which is preliminary data.</text>
</comment>
<evidence type="ECO:0000313" key="3">
    <source>
        <dbReference type="Proteomes" id="UP000324383"/>
    </source>
</evidence>
<protein>
    <submittedName>
        <fullName evidence="2">Uncharacterized protein</fullName>
    </submittedName>
</protein>
<evidence type="ECO:0000256" key="1">
    <source>
        <dbReference type="SAM" id="Coils"/>
    </source>
</evidence>
<dbReference type="Proteomes" id="UP000324383">
    <property type="component" value="Unassembled WGS sequence"/>
</dbReference>
<reference evidence="2 3" key="1">
    <citation type="submission" date="2019-07" db="EMBL/GenBank/DDBJ databases">
        <title>Draft Genome Sequences of Bacteroides pyogenes Strains Isolated from the Uterus Holstein Dairy Cows with Metritis.</title>
        <authorList>
            <person name="Cunha F."/>
            <person name="Galvao K.N."/>
            <person name="Jeon S.J."/>
            <person name="Jeong K.C."/>
        </authorList>
    </citation>
    <scope>NUCLEOTIDE SEQUENCE [LARGE SCALE GENOMIC DNA]</scope>
    <source>
        <strain evidence="2 3">KG-31</strain>
    </source>
</reference>
<dbReference type="EMBL" id="VKLW01000031">
    <property type="protein sequence ID" value="TYK32398.1"/>
    <property type="molecule type" value="Genomic_DNA"/>
</dbReference>
<feature type="coiled-coil region" evidence="1">
    <location>
        <begin position="260"/>
        <end position="313"/>
    </location>
</feature>
<accession>A0A5D3E9A4</accession>
<gene>
    <name evidence="2" type="ORF">FNJ60_12290</name>
</gene>
<organism evidence="2 3">
    <name type="scientific">Bacteroides pyogenes</name>
    <dbReference type="NCBI Taxonomy" id="310300"/>
    <lineage>
        <taxon>Bacteria</taxon>
        <taxon>Pseudomonadati</taxon>
        <taxon>Bacteroidota</taxon>
        <taxon>Bacteroidia</taxon>
        <taxon>Bacteroidales</taxon>
        <taxon>Bacteroidaceae</taxon>
        <taxon>Bacteroides</taxon>
    </lineage>
</organism>